<dbReference type="Proteomes" id="UP000198968">
    <property type="component" value="Unassembled WGS sequence"/>
</dbReference>
<dbReference type="Pfam" id="PF05930">
    <property type="entry name" value="Phage_AlpA"/>
    <property type="match status" value="1"/>
</dbReference>
<dbReference type="EMBL" id="FOVG01000001">
    <property type="protein sequence ID" value="SFN17756.1"/>
    <property type="molecule type" value="Genomic_DNA"/>
</dbReference>
<dbReference type="AlphaFoldDB" id="A0A1I4WX67"/>
<name>A0A1I4WX67_9GAMM</name>
<dbReference type="OrthoDB" id="5986966at2"/>
<dbReference type="PANTHER" id="PTHR36154">
    <property type="entry name" value="DNA-BINDING TRANSCRIPTIONAL ACTIVATOR ALPA"/>
    <property type="match status" value="1"/>
</dbReference>
<proteinExistence type="predicted"/>
<organism evidence="1 2">
    <name type="scientific">Candidatus Pantoea varia</name>
    <dbReference type="NCBI Taxonomy" id="1881036"/>
    <lineage>
        <taxon>Bacteria</taxon>
        <taxon>Pseudomonadati</taxon>
        <taxon>Pseudomonadota</taxon>
        <taxon>Gammaproteobacteria</taxon>
        <taxon>Enterobacterales</taxon>
        <taxon>Erwiniaceae</taxon>
        <taxon>Pantoea</taxon>
    </lineage>
</organism>
<accession>A0A1I4WX67</accession>
<dbReference type="Gene3D" id="1.10.238.160">
    <property type="match status" value="1"/>
</dbReference>
<protein>
    <submittedName>
        <fullName evidence="1">Transcriptional regulator, AlpA family</fullName>
    </submittedName>
</protein>
<dbReference type="InterPro" id="IPR010260">
    <property type="entry name" value="AlpA"/>
</dbReference>
<evidence type="ECO:0000313" key="2">
    <source>
        <dbReference type="Proteomes" id="UP000198968"/>
    </source>
</evidence>
<sequence length="68" mass="7955">MKTQNTKLMRLPAVIERTGFSRSWIYELINQKQFPQPIKIGSRAVAFIEGEIDEWIEMLISKSRSETI</sequence>
<gene>
    <name evidence="1" type="ORF">SAMN05428971_0375</name>
</gene>
<dbReference type="InterPro" id="IPR052931">
    <property type="entry name" value="Prophage_regulatory_activator"/>
</dbReference>
<reference evidence="2" key="1">
    <citation type="submission" date="2016-10" db="EMBL/GenBank/DDBJ databases">
        <authorList>
            <person name="Varghese N."/>
            <person name="Submissions S."/>
        </authorList>
    </citation>
    <scope>NUCLEOTIDE SEQUENCE [LARGE SCALE GENOMIC DNA]</scope>
    <source>
        <strain evidence="2">OV426</strain>
    </source>
</reference>
<dbReference type="PANTHER" id="PTHR36154:SF1">
    <property type="entry name" value="DNA-BINDING TRANSCRIPTIONAL ACTIVATOR ALPA"/>
    <property type="match status" value="1"/>
</dbReference>
<evidence type="ECO:0000313" key="1">
    <source>
        <dbReference type="EMBL" id="SFN17756.1"/>
    </source>
</evidence>
<keyword evidence="2" id="KW-1185">Reference proteome</keyword>
<dbReference type="RefSeq" id="WP_090959286.1">
    <property type="nucleotide sequence ID" value="NZ_FOVG01000001.1"/>
</dbReference>